<name>A0A2S9YMG6_9BACT</name>
<keyword evidence="1" id="KW-1133">Transmembrane helix</keyword>
<dbReference type="AlphaFoldDB" id="A0A2S9YMG6"/>
<sequence length="252" mass="27054">MGYREPLSFCGECGTAWTQGASACGSCGKPRVRATQVVKTGMSSGAGLVSALALYFVLLGTLLASYLLDTADFFDVLDSILIVDTIVVLIWAFVHRADLVGPLRTLGELRYWGIAVAAVPVTVAIAYANLWAAVHVVGTTNVDVLQLCINAGYSLPFLLLTWSLQPAVIEELAFRGIVFERLSAVVEPRAAIIVAAIAFTTLHMAVLSAVFLMCLGLLAGWLRWKSGSMYPSIALHLLHNAVVVVLMWTGVW</sequence>
<feature type="transmembrane region" description="Helical" evidence="1">
    <location>
        <begin position="46"/>
        <end position="68"/>
    </location>
</feature>
<evidence type="ECO:0000256" key="1">
    <source>
        <dbReference type="SAM" id="Phobius"/>
    </source>
</evidence>
<dbReference type="Proteomes" id="UP000238823">
    <property type="component" value="Unassembled WGS sequence"/>
</dbReference>
<accession>A0A2S9YMG6</accession>
<protein>
    <submittedName>
        <fullName evidence="3">CAAX amino terminal protease self-immunity</fullName>
    </submittedName>
</protein>
<dbReference type="InterPro" id="IPR052710">
    <property type="entry name" value="CAAX_protease"/>
</dbReference>
<evidence type="ECO:0000313" key="4">
    <source>
        <dbReference type="Proteomes" id="UP000238823"/>
    </source>
</evidence>
<evidence type="ECO:0000313" key="3">
    <source>
        <dbReference type="EMBL" id="PRQ06256.1"/>
    </source>
</evidence>
<reference evidence="3 4" key="1">
    <citation type="submission" date="2018-03" db="EMBL/GenBank/DDBJ databases">
        <title>Draft Genome Sequences of the Obligatory Marine Myxobacteria Enhygromyxa salina SWB007.</title>
        <authorList>
            <person name="Poehlein A."/>
            <person name="Moghaddam J.A."/>
            <person name="Harms H."/>
            <person name="Alanjari M."/>
            <person name="Koenig G.M."/>
            <person name="Daniel R."/>
            <person name="Schaeberle T.F."/>
        </authorList>
    </citation>
    <scope>NUCLEOTIDE SEQUENCE [LARGE SCALE GENOMIC DNA]</scope>
    <source>
        <strain evidence="3 4">SWB007</strain>
    </source>
</reference>
<dbReference type="RefSeq" id="WP_106090987.1">
    <property type="nucleotide sequence ID" value="NZ_PVNL01000078.1"/>
</dbReference>
<dbReference type="OrthoDB" id="186498at2"/>
<dbReference type="GO" id="GO:0004175">
    <property type="term" value="F:endopeptidase activity"/>
    <property type="evidence" value="ECO:0007669"/>
    <property type="project" value="UniProtKB-ARBA"/>
</dbReference>
<comment type="caution">
    <text evidence="3">The sequence shown here is derived from an EMBL/GenBank/DDBJ whole genome shotgun (WGS) entry which is preliminary data.</text>
</comment>
<evidence type="ECO:0000259" key="2">
    <source>
        <dbReference type="Pfam" id="PF02517"/>
    </source>
</evidence>
<dbReference type="GO" id="GO:0080120">
    <property type="term" value="P:CAAX-box protein maturation"/>
    <property type="evidence" value="ECO:0007669"/>
    <property type="project" value="UniProtKB-ARBA"/>
</dbReference>
<keyword evidence="3" id="KW-0378">Hydrolase</keyword>
<dbReference type="GO" id="GO:0006508">
    <property type="term" value="P:proteolysis"/>
    <property type="evidence" value="ECO:0007669"/>
    <property type="project" value="UniProtKB-KW"/>
</dbReference>
<feature type="domain" description="CAAX prenyl protease 2/Lysostaphin resistance protein A-like" evidence="2">
    <location>
        <begin position="156"/>
        <end position="242"/>
    </location>
</feature>
<feature type="transmembrane region" description="Helical" evidence="1">
    <location>
        <begin position="144"/>
        <end position="169"/>
    </location>
</feature>
<dbReference type="InterPro" id="IPR003675">
    <property type="entry name" value="Rce1/LyrA-like_dom"/>
</dbReference>
<dbReference type="PANTHER" id="PTHR36435:SF1">
    <property type="entry name" value="CAAX AMINO TERMINAL PROTEASE FAMILY PROTEIN"/>
    <property type="match status" value="1"/>
</dbReference>
<dbReference type="EMBL" id="PVNL01000078">
    <property type="protein sequence ID" value="PRQ06256.1"/>
    <property type="molecule type" value="Genomic_DNA"/>
</dbReference>
<proteinExistence type="predicted"/>
<feature type="transmembrane region" description="Helical" evidence="1">
    <location>
        <begin position="190"/>
        <end position="221"/>
    </location>
</feature>
<gene>
    <name evidence="3" type="ORF">ENSA7_40330</name>
</gene>
<organism evidence="3 4">
    <name type="scientific">Enhygromyxa salina</name>
    <dbReference type="NCBI Taxonomy" id="215803"/>
    <lineage>
        <taxon>Bacteria</taxon>
        <taxon>Pseudomonadati</taxon>
        <taxon>Myxococcota</taxon>
        <taxon>Polyangia</taxon>
        <taxon>Nannocystales</taxon>
        <taxon>Nannocystaceae</taxon>
        <taxon>Enhygromyxa</taxon>
    </lineage>
</organism>
<feature type="transmembrane region" description="Helical" evidence="1">
    <location>
        <begin position="111"/>
        <end position="132"/>
    </location>
</feature>
<keyword evidence="3" id="KW-0645">Protease</keyword>
<dbReference type="Pfam" id="PF02517">
    <property type="entry name" value="Rce1-like"/>
    <property type="match status" value="1"/>
</dbReference>
<keyword evidence="1" id="KW-0812">Transmembrane</keyword>
<feature type="transmembrane region" description="Helical" evidence="1">
    <location>
        <begin position="233"/>
        <end position="251"/>
    </location>
</feature>
<dbReference type="PANTHER" id="PTHR36435">
    <property type="entry name" value="SLR1288 PROTEIN"/>
    <property type="match status" value="1"/>
</dbReference>
<dbReference type="PROSITE" id="PS51257">
    <property type="entry name" value="PROKAR_LIPOPROTEIN"/>
    <property type="match status" value="1"/>
</dbReference>
<keyword evidence="1" id="KW-0472">Membrane</keyword>
<feature type="transmembrane region" description="Helical" evidence="1">
    <location>
        <begin position="80"/>
        <end position="99"/>
    </location>
</feature>